<dbReference type="InterPro" id="IPR014729">
    <property type="entry name" value="Rossmann-like_a/b/a_fold"/>
</dbReference>
<evidence type="ECO:0000313" key="3">
    <source>
        <dbReference type="EMBL" id="CAK9152991.1"/>
    </source>
</evidence>
<evidence type="ECO:0000259" key="2">
    <source>
        <dbReference type="Pfam" id="PF00582"/>
    </source>
</evidence>
<feature type="domain" description="UspA" evidence="2">
    <location>
        <begin position="146"/>
        <end position="230"/>
    </location>
</feature>
<dbReference type="Gene3D" id="3.40.50.12370">
    <property type="match status" value="1"/>
</dbReference>
<comment type="caution">
    <text evidence="3">The sequence shown here is derived from an EMBL/GenBank/DDBJ whole genome shotgun (WGS) entry which is preliminary data.</text>
</comment>
<dbReference type="Gene3D" id="3.40.50.620">
    <property type="entry name" value="HUPs"/>
    <property type="match status" value="2"/>
</dbReference>
<dbReference type="InterPro" id="IPR006016">
    <property type="entry name" value="UspA"/>
</dbReference>
<organism evidence="3 4">
    <name type="scientific">Ilex paraguariensis</name>
    <name type="common">yerba mate</name>
    <dbReference type="NCBI Taxonomy" id="185542"/>
    <lineage>
        <taxon>Eukaryota</taxon>
        <taxon>Viridiplantae</taxon>
        <taxon>Streptophyta</taxon>
        <taxon>Embryophyta</taxon>
        <taxon>Tracheophyta</taxon>
        <taxon>Spermatophyta</taxon>
        <taxon>Magnoliopsida</taxon>
        <taxon>eudicotyledons</taxon>
        <taxon>Gunneridae</taxon>
        <taxon>Pentapetalae</taxon>
        <taxon>asterids</taxon>
        <taxon>campanulids</taxon>
        <taxon>Aquifoliales</taxon>
        <taxon>Aquifoliaceae</taxon>
        <taxon>Ilex</taxon>
    </lineage>
</organism>
<protein>
    <recommendedName>
        <fullName evidence="2">UspA domain-containing protein</fullName>
    </recommendedName>
</protein>
<accession>A0ABC8S705</accession>
<proteinExistence type="predicted"/>
<dbReference type="AlphaFoldDB" id="A0ABC8S705"/>
<gene>
    <name evidence="3" type="ORF">ILEXP_LOCUS21223</name>
</gene>
<sequence>MVAIDESEVSFYALKWALDKVVLRRRYYQYHAGGGPSPPEGATQPWGEEEEKRPMKVMVAIDESEVSFYALKWALDKVVLRRRYYQYHAGGGPSPSSSSSPTEGDDDQQELEMVTVTVVHVLQPYQPFIVPAGPGDDDQQELEMVTVTVVHVLQPYQPFIIPAGPAIYATPTVIESVRKAQEQNAAAILSRALHMCEEKKIMAKSLLLEGDPKEMICEAAEKMEVDLLLVAIYATPTVIESVRKAQEQNAAAILSRALHMCEEKKIMAKSLLLEGDPKEMICEAAEKMEVDLLLVGSRGLSKIKR</sequence>
<dbReference type="SUPFAM" id="SSF52402">
    <property type="entry name" value="Adenine nucleotide alpha hydrolases-like"/>
    <property type="match status" value="2"/>
</dbReference>
<evidence type="ECO:0000256" key="1">
    <source>
        <dbReference type="SAM" id="MobiDB-lite"/>
    </source>
</evidence>
<reference evidence="3 4" key="1">
    <citation type="submission" date="2024-02" db="EMBL/GenBank/DDBJ databases">
        <authorList>
            <person name="Vignale AGUSTIN F."/>
            <person name="Sosa J E."/>
            <person name="Modenutti C."/>
        </authorList>
    </citation>
    <scope>NUCLEOTIDE SEQUENCE [LARGE SCALE GENOMIC DNA]</scope>
</reference>
<dbReference type="Proteomes" id="UP001642360">
    <property type="component" value="Unassembled WGS sequence"/>
</dbReference>
<feature type="region of interest" description="Disordered" evidence="1">
    <location>
        <begin position="89"/>
        <end position="108"/>
    </location>
</feature>
<evidence type="ECO:0000313" key="4">
    <source>
        <dbReference type="Proteomes" id="UP001642360"/>
    </source>
</evidence>
<dbReference type="EMBL" id="CAUOFW020002314">
    <property type="protein sequence ID" value="CAK9152991.1"/>
    <property type="molecule type" value="Genomic_DNA"/>
</dbReference>
<dbReference type="PANTHER" id="PTHR31964:SF124">
    <property type="entry name" value="ADENINE NUCLEOTIDE ALPHA HYDROLASES-LIKE SUPERFAMILY PROTEIN"/>
    <property type="match status" value="1"/>
</dbReference>
<name>A0ABC8S705_9AQUA</name>
<dbReference type="PANTHER" id="PTHR31964">
    <property type="entry name" value="ADENINE NUCLEOTIDE ALPHA HYDROLASES-LIKE SUPERFAMILY PROTEIN"/>
    <property type="match status" value="1"/>
</dbReference>
<keyword evidence="4" id="KW-1185">Reference proteome</keyword>
<feature type="domain" description="UspA" evidence="2">
    <location>
        <begin position="245"/>
        <end position="305"/>
    </location>
</feature>
<dbReference type="Pfam" id="PF00582">
    <property type="entry name" value="Usp"/>
    <property type="match status" value="2"/>
</dbReference>